<keyword evidence="5" id="KW-1015">Disulfide bond</keyword>
<keyword evidence="2" id="KW-0732">Signal</keyword>
<name>A0A0F8D2L5_LARCR</name>
<feature type="domain" description="Peptidase S1" evidence="9">
    <location>
        <begin position="13"/>
        <end position="371"/>
    </location>
</feature>
<evidence type="ECO:0000256" key="1">
    <source>
        <dbReference type="ARBA" id="ARBA00022670"/>
    </source>
</evidence>
<dbReference type="FunFam" id="2.40.10.10:FF:000002">
    <property type="entry name" value="Transmembrane protease serine"/>
    <property type="match status" value="1"/>
</dbReference>
<evidence type="ECO:0000256" key="5">
    <source>
        <dbReference type="ARBA" id="ARBA00023157"/>
    </source>
</evidence>
<dbReference type="eggNOG" id="KOG3627">
    <property type="taxonomic scope" value="Eukaryota"/>
</dbReference>
<evidence type="ECO:0000256" key="7">
    <source>
        <dbReference type="ARBA" id="ARBA00024195"/>
    </source>
</evidence>
<keyword evidence="1" id="KW-0645">Protease</keyword>
<dbReference type="Pfam" id="PF00089">
    <property type="entry name" value="Trypsin"/>
    <property type="match status" value="2"/>
</dbReference>
<dbReference type="PANTHER" id="PTHR24253:SF144">
    <property type="entry name" value="CHYMOTRYPSIN-LIKE PROTEASE CTRL-1-RELATED"/>
    <property type="match status" value="1"/>
</dbReference>
<keyword evidence="6" id="KW-0325">Glycoprotein</keyword>
<dbReference type="PRINTS" id="PR00722">
    <property type="entry name" value="CHYMOTRYPSIN"/>
</dbReference>
<dbReference type="SMART" id="SM00020">
    <property type="entry name" value="Tryp_SPc"/>
    <property type="match status" value="2"/>
</dbReference>
<evidence type="ECO:0000256" key="3">
    <source>
        <dbReference type="ARBA" id="ARBA00022801"/>
    </source>
</evidence>
<evidence type="ECO:0000259" key="9">
    <source>
        <dbReference type="PROSITE" id="PS50240"/>
    </source>
</evidence>
<dbReference type="PANTHER" id="PTHR24253">
    <property type="entry name" value="TRANSMEMBRANE PROTEASE SERINE"/>
    <property type="match status" value="1"/>
</dbReference>
<evidence type="ECO:0000256" key="4">
    <source>
        <dbReference type="ARBA" id="ARBA00022825"/>
    </source>
</evidence>
<evidence type="ECO:0000256" key="2">
    <source>
        <dbReference type="ARBA" id="ARBA00022729"/>
    </source>
</evidence>
<dbReference type="InterPro" id="IPR001254">
    <property type="entry name" value="Trypsin_dom"/>
</dbReference>
<dbReference type="SUPFAM" id="SSF50494">
    <property type="entry name" value="Trypsin-like serine proteases"/>
    <property type="match status" value="2"/>
</dbReference>
<dbReference type="GO" id="GO:0004252">
    <property type="term" value="F:serine-type endopeptidase activity"/>
    <property type="evidence" value="ECO:0007669"/>
    <property type="project" value="InterPro"/>
</dbReference>
<dbReference type="AlphaFoldDB" id="A0A0F8D2L5"/>
<dbReference type="GO" id="GO:0006508">
    <property type="term" value="P:proteolysis"/>
    <property type="evidence" value="ECO:0007669"/>
    <property type="project" value="UniProtKB-KW"/>
</dbReference>
<protein>
    <submittedName>
        <fullName evidence="10">Enteropeptidase</fullName>
    </submittedName>
</protein>
<dbReference type="InterPro" id="IPR043504">
    <property type="entry name" value="Peptidase_S1_PA_chymotrypsin"/>
</dbReference>
<dbReference type="Gene3D" id="2.40.10.10">
    <property type="entry name" value="Trypsin-like serine proteases"/>
    <property type="match status" value="4"/>
</dbReference>
<comment type="similarity">
    <text evidence="7">Belongs to the peptidase S1 family. CLIP subfamily.</text>
</comment>
<keyword evidence="3" id="KW-0378">Hydrolase</keyword>
<feature type="region of interest" description="Disordered" evidence="8">
    <location>
        <begin position="389"/>
        <end position="419"/>
    </location>
</feature>
<dbReference type="PROSITE" id="PS00134">
    <property type="entry name" value="TRYPSIN_HIS"/>
    <property type="match status" value="1"/>
</dbReference>
<organism evidence="10">
    <name type="scientific">Larimichthys crocea</name>
    <name type="common">Large yellow croaker</name>
    <name type="synonym">Pseudosciaena crocea</name>
    <dbReference type="NCBI Taxonomy" id="215358"/>
    <lineage>
        <taxon>Eukaryota</taxon>
        <taxon>Metazoa</taxon>
        <taxon>Chordata</taxon>
        <taxon>Craniata</taxon>
        <taxon>Vertebrata</taxon>
        <taxon>Euteleostomi</taxon>
        <taxon>Actinopterygii</taxon>
        <taxon>Neopterygii</taxon>
        <taxon>Teleostei</taxon>
        <taxon>Neoteleostei</taxon>
        <taxon>Acanthomorphata</taxon>
        <taxon>Eupercaria</taxon>
        <taxon>Sciaenidae</taxon>
        <taxon>Larimichthys</taxon>
    </lineage>
</organism>
<dbReference type="EMBL" id="KQ040886">
    <property type="protein sequence ID" value="KKF33346.1"/>
    <property type="molecule type" value="Genomic_DNA"/>
</dbReference>
<dbReference type="InterPro" id="IPR009003">
    <property type="entry name" value="Peptidase_S1_PA"/>
</dbReference>
<evidence type="ECO:0000256" key="6">
    <source>
        <dbReference type="ARBA" id="ARBA00023180"/>
    </source>
</evidence>
<keyword evidence="4" id="KW-0720">Serine protease</keyword>
<proteinExistence type="inferred from homology"/>
<feature type="compositionally biased region" description="Low complexity" evidence="8">
    <location>
        <begin position="401"/>
        <end position="419"/>
    </location>
</feature>
<reference evidence="10" key="1">
    <citation type="journal article" date="2015" name="PLoS Genet.">
        <title>Genome Sequencing of the Perciform Fish Larimichthys crocea Provides Insights into Molecular and Genetic Mechanisms of Stress Adaptation.</title>
        <authorList>
            <person name="Ao J."/>
            <person name="Mu Y."/>
            <person name="Xiang L.X."/>
            <person name="Fan D."/>
            <person name="Feng M."/>
            <person name="Zhang S."/>
            <person name="Shi Q."/>
            <person name="Zhu L.Y."/>
            <person name="Li T."/>
            <person name="Ding Y."/>
            <person name="Nie L."/>
            <person name="Li Q."/>
            <person name="Dong W.R."/>
            <person name="Jiang L."/>
            <person name="Sun B."/>
            <person name="Zhang X."/>
            <person name="Li M."/>
            <person name="Zhang H.Q."/>
            <person name="Xie S."/>
            <person name="Zhu Y."/>
            <person name="Jiang X."/>
            <person name="Wang X."/>
            <person name="Mu P."/>
            <person name="Chen W."/>
            <person name="Yue Z."/>
            <person name="Wang Z."/>
            <person name="Wang J."/>
            <person name="Shao J.Z."/>
            <person name="Chen X."/>
        </authorList>
    </citation>
    <scope>NUCLEOTIDE SEQUENCE [LARGE SCALE GENOMIC DNA]</scope>
    <source>
        <strain evidence="10">SSNF</strain>
        <tissue evidence="10">Blood</tissue>
    </source>
</reference>
<gene>
    <name evidence="10" type="ORF">EH28_01931</name>
</gene>
<sequence length="462" mass="49634">MSACGVAPGNLRIVGGHDAAPGSWPWQVSLNEDGGSYFCSGSLINKDWVLTAAHCVASSFGSVKAFLGRQSQSGPNPNEVSRNINQIVLHPSYNPLLNDKDNDIALLRMESSVNFTLYIRPVCLAAEGSTFHTGISSWVAGWGRNSTGFYSNILQEVNVPVVGNNECRCSYPQILTENMLCAGLKDGGEDACQAFLGRQSQSGPNPNEVSRNINQIVLHPSYNPLLNDKDNDIALLRMESSVNFTLYIRPVCLAAEGSTFHTGISSWVAGWGRNSTGFYSNILQEVNVPVVGNNECRCSYPQILTENMLCAGLKDGGEDACQGDSGAALVAKQGSVWVQSGVVSFGLGCGQLPGGYIRVSKYQQWINQTMGSSEPGFVTFNSPGIDSDSNFTCPTPPPPKTTKSTTYTTMPPTTSVTTYLTTRPSTTEDKSIFGGSESVTHFNRFIPICVLLLSLYVLVGDI</sequence>
<dbReference type="FunFam" id="2.40.10.10:FF:000024">
    <property type="entry name" value="Serine protease 53"/>
    <property type="match status" value="1"/>
</dbReference>
<dbReference type="InterPro" id="IPR018114">
    <property type="entry name" value="TRYPSIN_HIS"/>
</dbReference>
<dbReference type="InterPro" id="IPR001314">
    <property type="entry name" value="Peptidase_S1A"/>
</dbReference>
<evidence type="ECO:0000313" key="10">
    <source>
        <dbReference type="EMBL" id="KKF33346.1"/>
    </source>
</evidence>
<evidence type="ECO:0000256" key="8">
    <source>
        <dbReference type="SAM" id="MobiDB-lite"/>
    </source>
</evidence>
<accession>A0A0F8D2L5</accession>
<dbReference type="CDD" id="cd00190">
    <property type="entry name" value="Tryp_SPc"/>
    <property type="match status" value="1"/>
</dbReference>
<dbReference type="PROSITE" id="PS50240">
    <property type="entry name" value="TRYPSIN_DOM"/>
    <property type="match status" value="1"/>
</dbReference>